<protein>
    <recommendedName>
        <fullName evidence="4">UvrD-like helicase ATP-binding domain-containing protein</fullName>
    </recommendedName>
</protein>
<evidence type="ECO:0000256" key="1">
    <source>
        <dbReference type="SAM" id="Coils"/>
    </source>
</evidence>
<evidence type="ECO:0000313" key="2">
    <source>
        <dbReference type="EMBL" id="CAD8112025.1"/>
    </source>
</evidence>
<evidence type="ECO:0000313" key="3">
    <source>
        <dbReference type="Proteomes" id="UP000692954"/>
    </source>
</evidence>
<proteinExistence type="predicted"/>
<keyword evidence="1" id="KW-0175">Coiled coil</keyword>
<comment type="caution">
    <text evidence="2">The sequence shown here is derived from an EMBL/GenBank/DDBJ whole genome shotgun (WGS) entry which is preliminary data.</text>
</comment>
<organism evidence="2 3">
    <name type="scientific">Paramecium sonneborni</name>
    <dbReference type="NCBI Taxonomy" id="65129"/>
    <lineage>
        <taxon>Eukaryota</taxon>
        <taxon>Sar</taxon>
        <taxon>Alveolata</taxon>
        <taxon>Ciliophora</taxon>
        <taxon>Intramacronucleata</taxon>
        <taxon>Oligohymenophorea</taxon>
        <taxon>Peniculida</taxon>
        <taxon>Parameciidae</taxon>
        <taxon>Paramecium</taxon>
    </lineage>
</organism>
<name>A0A8S1Q9S6_9CILI</name>
<dbReference type="PANTHER" id="PTHR21529">
    <property type="entry name" value="MAMMARY TURMOR VIRUS RECEPTOR HOMOLOG 1, 2 MTVR1, 2"/>
    <property type="match status" value="1"/>
</dbReference>
<keyword evidence="3" id="KW-1185">Reference proteome</keyword>
<feature type="coiled-coil region" evidence="1">
    <location>
        <begin position="2289"/>
        <end position="2316"/>
    </location>
</feature>
<dbReference type="EMBL" id="CAJJDN010000099">
    <property type="protein sequence ID" value="CAD8112025.1"/>
    <property type="molecule type" value="Genomic_DNA"/>
</dbReference>
<sequence>MKKNNNKLLEYNEQKGRAKDQLIQILQDFDKESKSESEQEIMIEILNDYDKEKLEKIIKKLGIWSCSIDEQFIDDLLQQSQISFDIFVYMILISDGYFCPLSPITTSSLISSFHCGLLQNYFCCVTPENYHIYFEVALEKKPIQKKNEFLGFQTIHRIHFIALRFDKRFENVQMRLFNYHSIQKLNPYRQNFGQLTFDSITSIKKKQKYFCIEKTLFNWNEVEEWGECQFRIGLKDQQCIRWISTGIQTKQLNEDQLKQYYYHQEFNKWVTNEEVEFQKKYKLMQDLSKQNKHILNQYADFESGALIIDIMQKLPDFKILITQQERSVIASKQNSIIIGRSGTGKTTCTVLRLFAVQTLFKIRQKLFNQENEKLLFNYQDIKNKVGLHCIFTTQNHVLIGEVRKYYKKLLQHIQDSIKRNQEKQQDKQQNIPQSLDQSFISQSFQICDEINESSISMILQEESFLCPNFDNEEQENDEDDQLEDIDQLGSLNQMTDDKFPAFLSLKKLILLIDSSLDHPYFDQERFKKNGSKLQKAGWNTGKTIKITQKLKTNKNINVIEIDENAKFEEQEFKMLNQQEIKEKLDESKLLLKQQEQKTQQNQKQHQQESNIQVTEVDYDYFLKRFWPTLKKNSQKYGCDERSFPTLIWTQIFSYIKGSQFSYSYPQKYLPKSIYAELNPSNLPQETINHIYECFLEYEKWKFSCGIFDIMDLVNYIICELEKGEYKTVPIHYLFVDEIQDLPHAMITLFTKLIEQGYQFCGDTAQNIVKGVGFRFQDLKNLFKNIENPQLTQLEQFQLTINFRSHNNILQLANSIVNLIELFFPKAIDRLNKEISDLKGPMPMIIQSNNIDELFNFLTGDINPDKGQKAVPIEFGCNQVVLVKDSEARDNIPSVLAHALILTIYESKGLEFEDVILFNFFTDNTILQSQWDLFNQLLIDEIEVDRDEYNFKLTRHDQQNTSTEDYLDSNVSFSTQNEQGNVLVKKLRLKPSIKALDLNNYNALCNELKYLYVASTRAKNRLILFDQQPEKRCKIQELWKQLNLISILDDSYFQNAKEINKIITQNTKEEWFATGMKMFANKYYDQAIKCFQMAGNQQLLIKSQAYAFAVKAEKYLLQSQNYAELSEDTHLPNNLRRQYKEKHENSKLQILNNFNQAGQKFLECNNKKNAAACFFSGQQFQSSLIYYLQTKCWEEAAEVSIKLKYYHIAGLLWLKSNKIDQSIEAFHSFKNNLITLHLLYQFKYQISDDLQKLWEILLPQVLQECWLHYNKNKQQIFIQKNNDSRIENQNYTSKKLDFSILENHTDFQNEFLQELLIIDESSQNLETQQEMYETLFNYINNFLDEILLVLSKVFFNYPLQIMKESMMMQGEEFHQNQIAFIQNVLEYFDIQDLQLFMLDITNSNDKDNYFISCLYYISPLYQPCFSLNYLFQNYLFLNNSKLHNADSSKIQTFHKTTLKKSEQKLSTFSFSQNRLLMSYSLCQLGLYEIVIQCYEKKINDLQSIQQQSMTQTKTKVFIYNLKNIFQLFQQHENLLSNINFQFDFLQSPENYIQAILGYYYYYKQDLKKLKLIQIDQTFQFIIDRLQVYQIKIKNNKDTDFQKYLQSIIRHSNDQINKTIILSFIAYQDDKIMSFLNDLNYLDYQYFLIEIQKVVDLFKYNRQTNIQKETFQSICAIYQLSLPITKDFQFLGQSYIIVNKSSLIFSTLANNYKQQQFQAFQFDIKGEFFLFSSYFVVKTIQKIYKDFLKSYVHKYCKRKTASNNNVPFLIQIYSFCAIKTENKENKIVNKYLDQTIADYNLLNCLEYQLQDQIFNIWYQIPKIENNLNRLMYERLTNKCFAKVLTDQNKEELHIHLLTGIHALNIAYYYDVSLNFIQSLIKARRILEQRHRIHYNEVAQLNPFLTQKQLQGYESYIYYLLHNQICMSMKNITRYLEYHTLLSSISFSEQIYRDLTFCTLIYIICKRSHQEFTKQLDKLEKDAKETKEANWYQDQSSLQLEQQIILEITEFRNFRDFKKQNMNLILPQKAITFLKTLECQKVQIDEQFDDSSVQKFLNLLIELFKTGDEKPLFLLASIVFNVEQINIEIRMALEAALIEQISEKRREIIEDILEIASEDFEKRHNYLQQMINKKQNIFSRFRNIEINYSNISMKNFNNFYENALKDKLRTGQINKDINYELFQQEKKKFKSLYVGMRFTTYRPLIKNGISFNDSLLVAGGSSKIYDSVNILRSKLIEILFTKQLQKPVNFNSIREQLSKLAKLEAELDQEFVGTQFSRSGFRIQSGQFEYDLEEFDDKIDNWIQENSQLSNKFETIETQINKNVQKQTVAMCLIQQRCYQKH</sequence>
<dbReference type="Proteomes" id="UP000692954">
    <property type="component" value="Unassembled WGS sequence"/>
</dbReference>
<dbReference type="OrthoDB" id="3156807at2759"/>
<dbReference type="PANTHER" id="PTHR21529:SF4">
    <property type="entry name" value="TPR AND ANKYRIN REPEAT-CONTAINING PROTEIN 1"/>
    <property type="match status" value="1"/>
</dbReference>
<gene>
    <name evidence="2" type="ORF">PSON_ATCC_30995.1.T0990186</name>
</gene>
<reference evidence="2" key="1">
    <citation type="submission" date="2021-01" db="EMBL/GenBank/DDBJ databases">
        <authorList>
            <consortium name="Genoscope - CEA"/>
            <person name="William W."/>
        </authorList>
    </citation>
    <scope>NUCLEOTIDE SEQUENCE</scope>
</reference>
<dbReference type="InterPro" id="IPR039904">
    <property type="entry name" value="TRANK1"/>
</dbReference>
<feature type="coiled-coil region" evidence="1">
    <location>
        <begin position="577"/>
        <end position="604"/>
    </location>
</feature>
<accession>A0A8S1Q9S6</accession>
<evidence type="ECO:0008006" key="4">
    <source>
        <dbReference type="Google" id="ProtNLM"/>
    </source>
</evidence>